<dbReference type="OrthoDB" id="1679700at2"/>
<gene>
    <name evidence="8" type="primary">mntP</name>
    <name evidence="9" type="ORF">249</name>
</gene>
<reference evidence="9 10" key="1">
    <citation type="submission" date="2015-03" db="EMBL/GenBank/DDBJ databases">
        <authorList>
            <person name="Murphy D."/>
        </authorList>
    </citation>
    <scope>NUCLEOTIDE SEQUENCE [LARGE SCALE GENOMIC DNA]</scope>
    <source>
        <strain evidence="9 10">OL-4</strain>
    </source>
</reference>
<dbReference type="Proteomes" id="UP000045545">
    <property type="component" value="Unassembled WGS sequence"/>
</dbReference>
<sequence>MQGQLLTVLLVAIVLGMDAFSLALGMGIKGVSKRYERRFTALVTVFHILMPLLGLYLGMAAGNLLGIWAGRIGAIILAYIGLQMIIKAWREMTPRSFAFKEAREHFRHKSSAPSNREEWISMLLLTVSVSIDALTVGFSLGTAQAPLLLTVVIIGAMAGSMTMFGFKGGQLFSRMAGTYSQAAGGLVLIALAVKMAF</sequence>
<keyword evidence="5 8" id="KW-0406">Ion transport</keyword>
<name>A0A0E4G905_9FIRM</name>
<accession>A0A0E4G905</accession>
<dbReference type="AlphaFoldDB" id="A0A0E4G905"/>
<keyword evidence="4 8" id="KW-1133">Transmembrane helix</keyword>
<comment type="similarity">
    <text evidence="8">Belongs to the MntP (TC 9.B.29) family.</text>
</comment>
<keyword evidence="1 8" id="KW-0813">Transport</keyword>
<feature type="transmembrane region" description="Helical" evidence="8">
    <location>
        <begin position="178"/>
        <end position="196"/>
    </location>
</feature>
<comment type="function">
    <text evidence="8">Probably functions as a manganese efflux pump.</text>
</comment>
<feature type="transmembrane region" description="Helical" evidence="8">
    <location>
        <begin position="65"/>
        <end position="86"/>
    </location>
</feature>
<evidence type="ECO:0000256" key="1">
    <source>
        <dbReference type="ARBA" id="ARBA00022448"/>
    </source>
</evidence>
<evidence type="ECO:0000256" key="3">
    <source>
        <dbReference type="ARBA" id="ARBA00022692"/>
    </source>
</evidence>
<keyword evidence="7 8" id="KW-0464">Manganese</keyword>
<protein>
    <recommendedName>
        <fullName evidence="8">Putative manganese efflux pump MntP</fullName>
    </recommendedName>
</protein>
<keyword evidence="6 8" id="KW-0472">Membrane</keyword>
<feature type="transmembrane region" description="Helical" evidence="8">
    <location>
        <begin position="6"/>
        <end position="27"/>
    </location>
</feature>
<keyword evidence="3 8" id="KW-0812">Transmembrane</keyword>
<organism evidence="9 10">
    <name type="scientific">Syntrophomonas zehnderi OL-4</name>
    <dbReference type="NCBI Taxonomy" id="690567"/>
    <lineage>
        <taxon>Bacteria</taxon>
        <taxon>Bacillati</taxon>
        <taxon>Bacillota</taxon>
        <taxon>Clostridia</taxon>
        <taxon>Eubacteriales</taxon>
        <taxon>Syntrophomonadaceae</taxon>
        <taxon>Syntrophomonas</taxon>
    </lineage>
</organism>
<dbReference type="PANTHER" id="PTHR35529:SF1">
    <property type="entry name" value="MANGANESE EFFLUX PUMP MNTP-RELATED"/>
    <property type="match status" value="1"/>
</dbReference>
<evidence type="ECO:0000256" key="7">
    <source>
        <dbReference type="ARBA" id="ARBA00023211"/>
    </source>
</evidence>
<proteinExistence type="inferred from homology"/>
<dbReference type="EMBL" id="CGIH01000004">
    <property type="protein sequence ID" value="CFX02700.1"/>
    <property type="molecule type" value="Genomic_DNA"/>
</dbReference>
<dbReference type="STRING" id="690567.249"/>
<dbReference type="RefSeq" id="WP_046494891.1">
    <property type="nucleotide sequence ID" value="NZ_CGIH01000004.1"/>
</dbReference>
<evidence type="ECO:0000313" key="9">
    <source>
        <dbReference type="EMBL" id="CFX02700.1"/>
    </source>
</evidence>
<feature type="transmembrane region" description="Helical" evidence="8">
    <location>
        <begin position="39"/>
        <end position="59"/>
    </location>
</feature>
<evidence type="ECO:0000256" key="8">
    <source>
        <dbReference type="HAMAP-Rule" id="MF_01521"/>
    </source>
</evidence>
<dbReference type="InterPro" id="IPR022929">
    <property type="entry name" value="Put_MntP"/>
</dbReference>
<keyword evidence="10" id="KW-1185">Reference proteome</keyword>
<evidence type="ECO:0000256" key="5">
    <source>
        <dbReference type="ARBA" id="ARBA00023065"/>
    </source>
</evidence>
<keyword evidence="2 8" id="KW-1003">Cell membrane</keyword>
<evidence type="ECO:0000256" key="6">
    <source>
        <dbReference type="ARBA" id="ARBA00023136"/>
    </source>
</evidence>
<evidence type="ECO:0000256" key="2">
    <source>
        <dbReference type="ARBA" id="ARBA00022475"/>
    </source>
</evidence>
<dbReference type="HAMAP" id="MF_01521">
    <property type="entry name" value="MntP_pump"/>
    <property type="match status" value="1"/>
</dbReference>
<evidence type="ECO:0000313" key="10">
    <source>
        <dbReference type="Proteomes" id="UP000045545"/>
    </source>
</evidence>
<dbReference type="GO" id="GO:0005384">
    <property type="term" value="F:manganese ion transmembrane transporter activity"/>
    <property type="evidence" value="ECO:0007669"/>
    <property type="project" value="UniProtKB-UniRule"/>
</dbReference>
<evidence type="ECO:0000256" key="4">
    <source>
        <dbReference type="ARBA" id="ARBA00022989"/>
    </source>
</evidence>
<dbReference type="PANTHER" id="PTHR35529">
    <property type="entry name" value="MANGANESE EFFLUX PUMP MNTP-RELATED"/>
    <property type="match status" value="1"/>
</dbReference>
<dbReference type="InterPro" id="IPR003810">
    <property type="entry name" value="Mntp/YtaF"/>
</dbReference>
<dbReference type="Pfam" id="PF02659">
    <property type="entry name" value="Mntp"/>
    <property type="match status" value="1"/>
</dbReference>
<comment type="subcellular location">
    <subcellularLocation>
        <location evidence="8">Cell membrane</location>
        <topology evidence="8">Multi-pass membrane protein</topology>
    </subcellularLocation>
</comment>
<comment type="caution">
    <text evidence="8">Lacks conserved residue(s) required for the propagation of feature annotation.</text>
</comment>
<dbReference type="GO" id="GO:0005886">
    <property type="term" value="C:plasma membrane"/>
    <property type="evidence" value="ECO:0007669"/>
    <property type="project" value="UniProtKB-SubCell"/>
</dbReference>